<keyword evidence="3" id="KW-1185">Reference proteome</keyword>
<dbReference type="OrthoDB" id="5932488at2"/>
<dbReference type="InterPro" id="IPR016032">
    <property type="entry name" value="Sig_transdc_resp-reg_C-effctor"/>
</dbReference>
<dbReference type="InterPro" id="IPR000792">
    <property type="entry name" value="Tscrpt_reg_LuxR_C"/>
</dbReference>
<sequence>MNPLYRELVVDGPIPVDVPDPAALAELDAAGLTTRSPCHPGMVVPVLPEVACAELLAAFAEGLAARHARLRAALAEVVAPQPDDGGLVEVLTDPNAIKRAATEVLAHARRDACEFAVATHSEGLTEVVPHEAEVLPGVRYRVVYAASCLGDPIGRQLIGLSRAAGEEQRFFPGWMTSLRIGDDVALVRLSSGALHVRSRSLVGLLRAWFDLVWERSSPSDDDENPLTPAEQAVLELQAAGHKDTAIARALGIHVRTVRRHVASVLAHLGADSRFAAGVEAARRGWLRQ</sequence>
<dbReference type="InterPro" id="IPR051797">
    <property type="entry name" value="TrmB-like"/>
</dbReference>
<dbReference type="GO" id="GO:0003677">
    <property type="term" value="F:DNA binding"/>
    <property type="evidence" value="ECO:0007669"/>
    <property type="project" value="InterPro"/>
</dbReference>
<dbReference type="PANTHER" id="PTHR34293">
    <property type="entry name" value="HTH-TYPE TRANSCRIPTIONAL REGULATOR TRMBL2"/>
    <property type="match status" value="1"/>
</dbReference>
<dbReference type="AlphaFoldDB" id="A0A563EUP9"/>
<dbReference type="PROSITE" id="PS50043">
    <property type="entry name" value="HTH_LUXR_2"/>
    <property type="match status" value="1"/>
</dbReference>
<proteinExistence type="predicted"/>
<comment type="caution">
    <text evidence="2">The sequence shown here is derived from an EMBL/GenBank/DDBJ whole genome shotgun (WGS) entry which is preliminary data.</text>
</comment>
<dbReference type="SUPFAM" id="SSF46894">
    <property type="entry name" value="C-terminal effector domain of the bipartite response regulators"/>
    <property type="match status" value="1"/>
</dbReference>
<dbReference type="InterPro" id="IPR036388">
    <property type="entry name" value="WH-like_DNA-bd_sf"/>
</dbReference>
<dbReference type="Proteomes" id="UP000316639">
    <property type="component" value="Unassembled WGS sequence"/>
</dbReference>
<dbReference type="CDD" id="cd06170">
    <property type="entry name" value="LuxR_C_like"/>
    <property type="match status" value="1"/>
</dbReference>
<gene>
    <name evidence="2" type="ORF">FKR81_16535</name>
</gene>
<dbReference type="GO" id="GO:0006355">
    <property type="term" value="P:regulation of DNA-templated transcription"/>
    <property type="evidence" value="ECO:0007669"/>
    <property type="project" value="InterPro"/>
</dbReference>
<accession>A0A563EUP9</accession>
<evidence type="ECO:0000259" key="1">
    <source>
        <dbReference type="PROSITE" id="PS50043"/>
    </source>
</evidence>
<dbReference type="PANTHER" id="PTHR34293:SF1">
    <property type="entry name" value="HTH-TYPE TRANSCRIPTIONAL REGULATOR TRMBL2"/>
    <property type="match status" value="1"/>
</dbReference>
<dbReference type="Pfam" id="PF00196">
    <property type="entry name" value="GerE"/>
    <property type="match status" value="1"/>
</dbReference>
<organism evidence="2 3">
    <name type="scientific">Lentzea tibetensis</name>
    <dbReference type="NCBI Taxonomy" id="2591470"/>
    <lineage>
        <taxon>Bacteria</taxon>
        <taxon>Bacillati</taxon>
        <taxon>Actinomycetota</taxon>
        <taxon>Actinomycetes</taxon>
        <taxon>Pseudonocardiales</taxon>
        <taxon>Pseudonocardiaceae</taxon>
        <taxon>Lentzea</taxon>
    </lineage>
</organism>
<dbReference type="SMART" id="SM00421">
    <property type="entry name" value="HTH_LUXR"/>
    <property type="match status" value="1"/>
</dbReference>
<protein>
    <submittedName>
        <fullName evidence="2">Helix-turn-helix transcriptional regulator</fullName>
    </submittedName>
</protein>
<dbReference type="RefSeq" id="WP_146352867.1">
    <property type="nucleotide sequence ID" value="NZ_VOBR01000009.1"/>
</dbReference>
<dbReference type="PRINTS" id="PR00038">
    <property type="entry name" value="HTHLUXR"/>
</dbReference>
<name>A0A563EUP9_9PSEU</name>
<dbReference type="Gene3D" id="1.10.10.10">
    <property type="entry name" value="Winged helix-like DNA-binding domain superfamily/Winged helix DNA-binding domain"/>
    <property type="match status" value="1"/>
</dbReference>
<feature type="domain" description="HTH luxR-type" evidence="1">
    <location>
        <begin position="219"/>
        <end position="284"/>
    </location>
</feature>
<evidence type="ECO:0000313" key="3">
    <source>
        <dbReference type="Proteomes" id="UP000316639"/>
    </source>
</evidence>
<evidence type="ECO:0000313" key="2">
    <source>
        <dbReference type="EMBL" id="TWP51221.1"/>
    </source>
</evidence>
<reference evidence="2 3" key="1">
    <citation type="submission" date="2019-07" db="EMBL/GenBank/DDBJ databases">
        <title>Lentzea xizangensis sp. nov., isolated from Qinghai-Tibetan Plateau Soils.</title>
        <authorList>
            <person name="Huang J."/>
        </authorList>
    </citation>
    <scope>NUCLEOTIDE SEQUENCE [LARGE SCALE GENOMIC DNA]</scope>
    <source>
        <strain evidence="2 3">FXJ1.1311</strain>
    </source>
</reference>
<dbReference type="EMBL" id="VOBR01000009">
    <property type="protein sequence ID" value="TWP51221.1"/>
    <property type="molecule type" value="Genomic_DNA"/>
</dbReference>